<dbReference type="PANTHER" id="PTHR31685:SF3">
    <property type="entry name" value="INTEGRAL MEMBRANE PROTEIN (AFU_ORTHOLOGUE AFUA_6G12730)"/>
    <property type="match status" value="1"/>
</dbReference>
<feature type="transmembrane region" description="Helical" evidence="1">
    <location>
        <begin position="68"/>
        <end position="92"/>
    </location>
</feature>
<protein>
    <recommendedName>
        <fullName evidence="2">Protein YTP1-like C-terminal domain-containing protein</fullName>
    </recommendedName>
</protein>
<evidence type="ECO:0000259" key="2">
    <source>
        <dbReference type="Pfam" id="PF10355"/>
    </source>
</evidence>
<organism evidence="3 4">
    <name type="scientific">Cryomyces antarcticus</name>
    <dbReference type="NCBI Taxonomy" id="329879"/>
    <lineage>
        <taxon>Eukaryota</taxon>
        <taxon>Fungi</taxon>
        <taxon>Dikarya</taxon>
        <taxon>Ascomycota</taxon>
        <taxon>Pezizomycotina</taxon>
        <taxon>Dothideomycetes</taxon>
        <taxon>Dothideomycetes incertae sedis</taxon>
        <taxon>Cryomyces</taxon>
    </lineage>
</organism>
<evidence type="ECO:0000313" key="4">
    <source>
        <dbReference type="Proteomes" id="UP001357485"/>
    </source>
</evidence>
<evidence type="ECO:0000313" key="3">
    <source>
        <dbReference type="EMBL" id="KAK5188436.1"/>
    </source>
</evidence>
<keyword evidence="1" id="KW-0472">Membrane</keyword>
<keyword evidence="4" id="KW-1185">Reference proteome</keyword>
<keyword evidence="1" id="KW-0812">Transmembrane</keyword>
<feature type="transmembrane region" description="Helical" evidence="1">
    <location>
        <begin position="6"/>
        <end position="23"/>
    </location>
</feature>
<feature type="non-terminal residue" evidence="3">
    <location>
        <position position="1"/>
    </location>
</feature>
<comment type="caution">
    <text evidence="3">The sequence shown here is derived from an EMBL/GenBank/DDBJ whole genome shotgun (WGS) entry which is preliminary data.</text>
</comment>
<reference evidence="3 4" key="1">
    <citation type="submission" date="2023-08" db="EMBL/GenBank/DDBJ databases">
        <title>Black Yeasts Isolated from many extreme environments.</title>
        <authorList>
            <person name="Coleine C."/>
            <person name="Stajich J.E."/>
            <person name="Selbmann L."/>
        </authorList>
    </citation>
    <scope>NUCLEOTIDE SEQUENCE [LARGE SCALE GENOMIC DNA]</scope>
    <source>
        <strain evidence="3 4">CCFEE 536</strain>
    </source>
</reference>
<gene>
    <name evidence="3" type="ORF">LTR16_008334</name>
</gene>
<evidence type="ECO:0000256" key="1">
    <source>
        <dbReference type="SAM" id="Phobius"/>
    </source>
</evidence>
<sequence length="112" mass="11993">QWGTLFVGAALARAVTYLLMYLSPPTSHMPSRPPSELICAFCLVSGGLIFMGSNKNTVEALEAYGLDAMFIFTVTMGLTALLMAWATVVVAIKGWALRREGKLSIASSTTFA</sequence>
<dbReference type="EMBL" id="JAVRRA010018368">
    <property type="protein sequence ID" value="KAK5188436.1"/>
    <property type="molecule type" value="Genomic_DNA"/>
</dbReference>
<accession>A0ABR0LKF0</accession>
<keyword evidence="1" id="KW-1133">Transmembrane helix</keyword>
<dbReference type="InterPro" id="IPR018827">
    <property type="entry name" value="YTP1_C"/>
</dbReference>
<dbReference type="PANTHER" id="PTHR31685">
    <property type="entry name" value="INTEGRAL MEMBRANE PROTEIN (AFU_ORTHOLOGUE AFUA_6G12730)-RELATED"/>
    <property type="match status" value="1"/>
</dbReference>
<feature type="domain" description="Protein YTP1-like C-terminal" evidence="2">
    <location>
        <begin position="1"/>
        <end position="94"/>
    </location>
</feature>
<name>A0ABR0LKF0_9PEZI</name>
<proteinExistence type="predicted"/>
<dbReference type="Proteomes" id="UP001357485">
    <property type="component" value="Unassembled WGS sequence"/>
</dbReference>
<dbReference type="Pfam" id="PF10355">
    <property type="entry name" value="Ytp1"/>
    <property type="match status" value="1"/>
</dbReference>